<gene>
    <name evidence="3" type="ORF">C7431_106107</name>
</gene>
<dbReference type="OrthoDB" id="9780211at2"/>
<feature type="domain" description="Macro" evidence="2">
    <location>
        <begin position="1"/>
        <end position="155"/>
    </location>
</feature>
<dbReference type="InterPro" id="IPR002589">
    <property type="entry name" value="Macro_dom"/>
</dbReference>
<dbReference type="GO" id="GO:0140291">
    <property type="term" value="P:peptidyl-glutamate ADP-deribosylation"/>
    <property type="evidence" value="ECO:0007669"/>
    <property type="project" value="TreeGrafter"/>
</dbReference>
<dbReference type="CDD" id="cd02901">
    <property type="entry name" value="Macro_Poa1p-like"/>
    <property type="match status" value="1"/>
</dbReference>
<reference evidence="3 4" key="1">
    <citation type="submission" date="2018-05" db="EMBL/GenBank/DDBJ databases">
        <title>Genomic Encyclopedia of Type Strains, Phase IV (KMG-V): Genome sequencing to study the core and pangenomes of soil and plant-associated prokaryotes.</title>
        <authorList>
            <person name="Whitman W."/>
        </authorList>
    </citation>
    <scope>NUCLEOTIDE SEQUENCE [LARGE SCALE GENOMIC DNA]</scope>
    <source>
        <strain evidence="3 4">PNA 200-10</strain>
    </source>
</reference>
<evidence type="ECO:0000313" key="3">
    <source>
        <dbReference type="EMBL" id="PWK96186.1"/>
    </source>
</evidence>
<evidence type="ECO:0000313" key="4">
    <source>
        <dbReference type="Proteomes" id="UP000245981"/>
    </source>
</evidence>
<dbReference type="InterPro" id="IPR050892">
    <property type="entry name" value="ADP-ribose_metab_enzymes"/>
</dbReference>
<accession>A0A2V2BKH5</accession>
<dbReference type="PANTHER" id="PTHR12521:SF0">
    <property type="entry name" value="ADP-RIBOSE GLYCOHYDROLASE OARD1"/>
    <property type="match status" value="1"/>
</dbReference>
<proteinExistence type="predicted"/>
<dbReference type="RefSeq" id="WP_109717510.1">
    <property type="nucleotide sequence ID" value="NZ_QGHF01000006.1"/>
</dbReference>
<dbReference type="EMBL" id="QGHF01000006">
    <property type="protein sequence ID" value="PWK96186.1"/>
    <property type="molecule type" value="Genomic_DNA"/>
</dbReference>
<dbReference type="PANTHER" id="PTHR12521">
    <property type="entry name" value="PROTEIN C6ORF130"/>
    <property type="match status" value="1"/>
</dbReference>
<comment type="caution">
    <text evidence="3">The sequence shown here is derived from an EMBL/GenBank/DDBJ whole genome shotgun (WGS) entry which is preliminary data.</text>
</comment>
<dbReference type="InterPro" id="IPR043472">
    <property type="entry name" value="Macro_dom-like"/>
</dbReference>
<protein>
    <submittedName>
        <fullName evidence="3">O-acetyl-ADP-ribose deacetylase (Regulator of RNase III)</fullName>
    </submittedName>
</protein>
<sequence length="376" mass="42650">MLEFVKGNFFDFDADIRVNTVNCVGVMGAGVALAFKNKYPEMFKEYVRQCKANEILPGKPSVWKKEDMFSKGIEIINFPTKDHWRNPSEYEYIESGLIWLSDYVKNKEGLTITLPALGCGHGGLDWKKVKKLIIHYLAETKSNILVFEPESSKNAGRQSPITSNKLANLEDLGINVIRKNEKSYPPGLIRYTEKDLWFFGRVISEFDISLISSTKPNEQEKMVVLKLIEHCKINCLSILFGGSSFDKKMALHSIRQGVETGIFLPSGISYSAEKNRKKGAADNVSILSIGDPFKSFDRKAYMPSVMGRMFICKSVIFTTERLKWLEKQKSEIINGGIKSYFIKYENLQEEDCFAAININAKPIKPFDGEQVSEINL</sequence>
<dbReference type="PROSITE" id="PS51154">
    <property type="entry name" value="MACRO"/>
    <property type="match status" value="1"/>
</dbReference>
<dbReference type="AlphaFoldDB" id="A0A2V2BKH5"/>
<evidence type="ECO:0000259" key="2">
    <source>
        <dbReference type="PROSITE" id="PS51154"/>
    </source>
</evidence>
<dbReference type="Gene3D" id="3.40.220.10">
    <property type="entry name" value="Leucine Aminopeptidase, subunit E, domain 1"/>
    <property type="match status" value="1"/>
</dbReference>
<name>A0A2V2BKH5_9GAMM</name>
<organism evidence="3 4">
    <name type="scientific">Pantoea allii</name>
    <dbReference type="NCBI Taxonomy" id="574096"/>
    <lineage>
        <taxon>Bacteria</taxon>
        <taxon>Pseudomonadati</taxon>
        <taxon>Pseudomonadota</taxon>
        <taxon>Gammaproteobacteria</taxon>
        <taxon>Enterobacterales</taxon>
        <taxon>Erwiniaceae</taxon>
        <taxon>Pantoea</taxon>
    </lineage>
</organism>
<dbReference type="SUPFAM" id="SSF52949">
    <property type="entry name" value="Macro domain-like"/>
    <property type="match status" value="1"/>
</dbReference>
<dbReference type="Proteomes" id="UP000245981">
    <property type="component" value="Unassembled WGS sequence"/>
</dbReference>
<dbReference type="SMART" id="SM00506">
    <property type="entry name" value="A1pp"/>
    <property type="match status" value="1"/>
</dbReference>
<comment type="catalytic activity">
    <reaction evidence="1">
        <text>an N-(ADP-alpha-D-ribosyl)-thymidine in DNA + H2O = a thymidine in DNA + ADP-D-ribose</text>
        <dbReference type="Rhea" id="RHEA:71655"/>
        <dbReference type="Rhea" id="RHEA-COMP:13556"/>
        <dbReference type="Rhea" id="RHEA-COMP:18051"/>
        <dbReference type="ChEBI" id="CHEBI:15377"/>
        <dbReference type="ChEBI" id="CHEBI:57967"/>
        <dbReference type="ChEBI" id="CHEBI:137386"/>
        <dbReference type="ChEBI" id="CHEBI:191199"/>
    </reaction>
    <physiologicalReaction direction="left-to-right" evidence="1">
        <dbReference type="Rhea" id="RHEA:71656"/>
    </physiologicalReaction>
</comment>
<dbReference type="Pfam" id="PF01661">
    <property type="entry name" value="Macro"/>
    <property type="match status" value="1"/>
</dbReference>
<evidence type="ECO:0000256" key="1">
    <source>
        <dbReference type="ARBA" id="ARBA00035885"/>
    </source>
</evidence>